<dbReference type="InterPro" id="IPR020476">
    <property type="entry name" value="Nudix_hydrolase"/>
</dbReference>
<dbReference type="PROSITE" id="PS51462">
    <property type="entry name" value="NUDIX"/>
    <property type="match status" value="1"/>
</dbReference>
<dbReference type="PANTHER" id="PTHR43222:SF2">
    <property type="entry name" value="NUDIX HYDROLASE 23, CHLOROPLASTIC"/>
    <property type="match status" value="1"/>
</dbReference>
<dbReference type="RefSeq" id="WP_090849945.1">
    <property type="nucleotide sequence ID" value="NZ_FNJU01000001.1"/>
</dbReference>
<keyword evidence="3" id="KW-0460">Magnesium</keyword>
<dbReference type="Proteomes" id="UP000199159">
    <property type="component" value="Unassembled WGS sequence"/>
</dbReference>
<dbReference type="PROSITE" id="PS00893">
    <property type="entry name" value="NUDIX_BOX"/>
    <property type="match status" value="1"/>
</dbReference>
<dbReference type="InterPro" id="IPR014078">
    <property type="entry name" value="Nudix_YtkD"/>
</dbReference>
<gene>
    <name evidence="6" type="ORF">SAMN05216565_101726</name>
</gene>
<name>A0A1H0QEA9_9BACI</name>
<evidence type="ECO:0000256" key="3">
    <source>
        <dbReference type="ARBA" id="ARBA00022842"/>
    </source>
</evidence>
<dbReference type="Gene3D" id="3.90.79.10">
    <property type="entry name" value="Nucleoside Triphosphate Pyrophosphohydrolase"/>
    <property type="match status" value="1"/>
</dbReference>
<accession>A0A1H0QEA9</accession>
<dbReference type="Pfam" id="PF00293">
    <property type="entry name" value="NUDIX"/>
    <property type="match status" value="1"/>
</dbReference>
<dbReference type="AlphaFoldDB" id="A0A1H0QEA9"/>
<dbReference type="SUPFAM" id="SSF55811">
    <property type="entry name" value="Nudix"/>
    <property type="match status" value="1"/>
</dbReference>
<evidence type="ECO:0000256" key="2">
    <source>
        <dbReference type="ARBA" id="ARBA00022801"/>
    </source>
</evidence>
<dbReference type="PRINTS" id="PR00502">
    <property type="entry name" value="NUDIXFAMILY"/>
</dbReference>
<comment type="similarity">
    <text evidence="4">Belongs to the Nudix hydrolase family.</text>
</comment>
<dbReference type="NCBIfam" id="TIGR02705">
    <property type="entry name" value="nudix_YtkD"/>
    <property type="match status" value="1"/>
</dbReference>
<dbReference type="InterPro" id="IPR000086">
    <property type="entry name" value="NUDIX_hydrolase_dom"/>
</dbReference>
<reference evidence="7" key="1">
    <citation type="submission" date="2016-10" db="EMBL/GenBank/DDBJ databases">
        <authorList>
            <person name="Varghese N."/>
            <person name="Submissions S."/>
        </authorList>
    </citation>
    <scope>NUCLEOTIDE SEQUENCE [LARGE SCALE GENOMIC DNA]</scope>
    <source>
        <strain evidence="7">IBRC-M10078</strain>
    </source>
</reference>
<protein>
    <submittedName>
        <fullName evidence="6">8-oxo-dGTPase</fullName>
    </submittedName>
</protein>
<dbReference type="GO" id="GO:0016787">
    <property type="term" value="F:hydrolase activity"/>
    <property type="evidence" value="ECO:0007669"/>
    <property type="project" value="UniProtKB-KW"/>
</dbReference>
<comment type="cofactor">
    <cofactor evidence="1">
        <name>Mg(2+)</name>
        <dbReference type="ChEBI" id="CHEBI:18420"/>
    </cofactor>
</comment>
<sequence length="159" mass="18536">MFVFQDSYQNEVHLSFTNDPFCLNPKHVWVICRYKDQWLLTKHKERGLEFPGGKVELGEKAKDAAVREVMEETGAEVKELIYLGQYKVLGRGKTIVKNIYFAEICSLTNQTSYFETYGPILMQDLPESIKTNNEYSFIMKDDVLVHSIKQVEQLLCERE</sequence>
<dbReference type="STRING" id="930152.SAMN05216565_101726"/>
<keyword evidence="7" id="KW-1185">Reference proteome</keyword>
<evidence type="ECO:0000313" key="7">
    <source>
        <dbReference type="Proteomes" id="UP000199159"/>
    </source>
</evidence>
<evidence type="ECO:0000256" key="4">
    <source>
        <dbReference type="RuleBase" id="RU003476"/>
    </source>
</evidence>
<dbReference type="EMBL" id="FNJU01000001">
    <property type="protein sequence ID" value="SDP15677.1"/>
    <property type="molecule type" value="Genomic_DNA"/>
</dbReference>
<evidence type="ECO:0000313" key="6">
    <source>
        <dbReference type="EMBL" id="SDP15677.1"/>
    </source>
</evidence>
<proteinExistence type="inferred from homology"/>
<keyword evidence="2 4" id="KW-0378">Hydrolase</keyword>
<evidence type="ECO:0000259" key="5">
    <source>
        <dbReference type="PROSITE" id="PS51462"/>
    </source>
</evidence>
<dbReference type="OrthoDB" id="9131041at2"/>
<dbReference type="InterPro" id="IPR020084">
    <property type="entry name" value="NUDIX_hydrolase_CS"/>
</dbReference>
<dbReference type="CDD" id="cd04665">
    <property type="entry name" value="NUDIX_RppH"/>
    <property type="match status" value="1"/>
</dbReference>
<feature type="domain" description="Nudix hydrolase" evidence="5">
    <location>
        <begin position="11"/>
        <end position="145"/>
    </location>
</feature>
<evidence type="ECO:0000256" key="1">
    <source>
        <dbReference type="ARBA" id="ARBA00001946"/>
    </source>
</evidence>
<dbReference type="PANTHER" id="PTHR43222">
    <property type="entry name" value="NUDIX HYDROLASE 23"/>
    <property type="match status" value="1"/>
</dbReference>
<dbReference type="InterPro" id="IPR015797">
    <property type="entry name" value="NUDIX_hydrolase-like_dom_sf"/>
</dbReference>
<organism evidence="6 7">
    <name type="scientific">Litchfieldia salsa</name>
    <dbReference type="NCBI Taxonomy" id="930152"/>
    <lineage>
        <taxon>Bacteria</taxon>
        <taxon>Bacillati</taxon>
        <taxon>Bacillota</taxon>
        <taxon>Bacilli</taxon>
        <taxon>Bacillales</taxon>
        <taxon>Bacillaceae</taxon>
        <taxon>Litchfieldia</taxon>
    </lineage>
</organism>